<dbReference type="GeneID" id="43594775"/>
<reference evidence="2 3" key="1">
    <citation type="journal article" date="2018" name="IMA Fungus">
        <title>IMA Genome-F 9: Draft genome sequence of Annulohypoxylon stygium, Aspergillus mulundensis, Berkeleyomyces basicola (syn. Thielaviopsis basicola), Ceratocystis smalleyi, two Cercospora beticola strains, Coleophoma cylindrospora, Fusarium fracticaudum, Phialophora cf. hyalina, and Morchella septimelata.</title>
        <authorList>
            <person name="Wingfield B.D."/>
            <person name="Bills G.F."/>
            <person name="Dong Y."/>
            <person name="Huang W."/>
            <person name="Nel W.J."/>
            <person name="Swalarsk-Parry B.S."/>
            <person name="Vaghefi N."/>
            <person name="Wilken P.M."/>
            <person name="An Z."/>
            <person name="de Beer Z.W."/>
            <person name="De Vos L."/>
            <person name="Chen L."/>
            <person name="Duong T.A."/>
            <person name="Gao Y."/>
            <person name="Hammerbacher A."/>
            <person name="Kikkert J.R."/>
            <person name="Li Y."/>
            <person name="Li H."/>
            <person name="Li K."/>
            <person name="Li Q."/>
            <person name="Liu X."/>
            <person name="Ma X."/>
            <person name="Naidoo K."/>
            <person name="Pethybridge S.J."/>
            <person name="Sun J."/>
            <person name="Steenkamp E.T."/>
            <person name="van der Nest M.A."/>
            <person name="van Wyk S."/>
            <person name="Wingfield M.J."/>
            <person name="Xiong C."/>
            <person name="Yue Q."/>
            <person name="Zhang X."/>
        </authorList>
    </citation>
    <scope>NUCLEOTIDE SEQUENCE [LARGE SCALE GENOMIC DNA]</scope>
    <source>
        <strain evidence="2 3">BP 5553</strain>
    </source>
</reference>
<evidence type="ECO:0000256" key="1">
    <source>
        <dbReference type="SAM" id="MobiDB-lite"/>
    </source>
</evidence>
<feature type="region of interest" description="Disordered" evidence="1">
    <location>
        <begin position="1"/>
        <end position="25"/>
    </location>
</feature>
<keyword evidence="3" id="KW-1185">Reference proteome</keyword>
<dbReference type="OrthoDB" id="10688957at2759"/>
<feature type="compositionally biased region" description="Basic and acidic residues" evidence="1">
    <location>
        <begin position="127"/>
        <end position="136"/>
    </location>
</feature>
<comment type="caution">
    <text evidence="2">The sequence shown here is derived from an EMBL/GenBank/DDBJ whole genome shotgun (WGS) entry which is preliminary data.</text>
</comment>
<dbReference type="AlphaFoldDB" id="A0A370U2E6"/>
<feature type="region of interest" description="Disordered" evidence="1">
    <location>
        <begin position="204"/>
        <end position="241"/>
    </location>
</feature>
<accession>A0A370U2E6</accession>
<protein>
    <submittedName>
        <fullName evidence="2">Uncharacterized protein</fullName>
    </submittedName>
</protein>
<evidence type="ECO:0000313" key="3">
    <source>
        <dbReference type="Proteomes" id="UP000254866"/>
    </source>
</evidence>
<organism evidence="2 3">
    <name type="scientific">Venustampulla echinocandica</name>
    <dbReference type="NCBI Taxonomy" id="2656787"/>
    <lineage>
        <taxon>Eukaryota</taxon>
        <taxon>Fungi</taxon>
        <taxon>Dikarya</taxon>
        <taxon>Ascomycota</taxon>
        <taxon>Pezizomycotina</taxon>
        <taxon>Leotiomycetes</taxon>
        <taxon>Helotiales</taxon>
        <taxon>Pleuroascaceae</taxon>
        <taxon>Venustampulla</taxon>
    </lineage>
</organism>
<name>A0A370U2E6_9HELO</name>
<feature type="region of interest" description="Disordered" evidence="1">
    <location>
        <begin position="111"/>
        <end position="136"/>
    </location>
</feature>
<feature type="compositionally biased region" description="Low complexity" evidence="1">
    <location>
        <begin position="225"/>
        <end position="239"/>
    </location>
</feature>
<dbReference type="Proteomes" id="UP000254866">
    <property type="component" value="Unassembled WGS sequence"/>
</dbReference>
<feature type="region of interest" description="Disordered" evidence="1">
    <location>
        <begin position="310"/>
        <end position="332"/>
    </location>
</feature>
<dbReference type="EMBL" id="NPIC01000001">
    <property type="protein sequence ID" value="RDL41947.1"/>
    <property type="molecule type" value="Genomic_DNA"/>
</dbReference>
<evidence type="ECO:0000313" key="2">
    <source>
        <dbReference type="EMBL" id="RDL41947.1"/>
    </source>
</evidence>
<gene>
    <name evidence="2" type="ORF">BP5553_01926</name>
</gene>
<dbReference type="RefSeq" id="XP_031874603.1">
    <property type="nucleotide sequence ID" value="XM_032010549.1"/>
</dbReference>
<sequence length="332" mass="37558">MAISEAKNMKVNSPGQVAMSERKSSLRERIMKPISRTKNSMGRMNLPGMDYVHRGHTRQTNTIWKAKAVVDRLVEETDGPKSPYRQYARTPKILRNKRGWILWKRSKPPITLPCTGETPTQAPSKHTHPDGPLDDQRTVWKPRIAAFENISDMVLPGPKFPQIWKRSSCDLEEELREAVGSSLAPSCWSLLELPSSSANDLLDMKGYMTDPSPQPEDLVKNSDLSSRSSVRTSRPSPVTGSYLHLRGRGGKGVGLLGHLFGLRMPKGDPEERKFMDEKIGFVDWYIVGGPARGMTWREFAELNRKRVEKTNEIERKKKQAREAAKKAKAEKK</sequence>
<proteinExistence type="predicted"/>